<proteinExistence type="predicted"/>
<dbReference type="Proteomes" id="UP000188533">
    <property type="component" value="Unassembled WGS sequence"/>
</dbReference>
<comment type="caution">
    <text evidence="1">The sequence shown here is derived from an EMBL/GenBank/DDBJ whole genome shotgun (WGS) entry which is preliminary data.</text>
</comment>
<dbReference type="AlphaFoldDB" id="A0A1Q3EIL9"/>
<reference evidence="1 2" key="1">
    <citation type="submission" date="2016-08" db="EMBL/GenBank/DDBJ databases">
        <authorList>
            <consortium name="Lentinula edodes genome sequencing consortium"/>
            <person name="Sakamoto Y."/>
            <person name="Nakade K."/>
            <person name="Sato S."/>
            <person name="Yoshida Y."/>
            <person name="Miyazaki K."/>
            <person name="Natsume S."/>
            <person name="Konno N."/>
        </authorList>
    </citation>
    <scope>NUCLEOTIDE SEQUENCE [LARGE SCALE GENOMIC DNA]</scope>
    <source>
        <strain evidence="1 2">NBRC 111202</strain>
    </source>
</reference>
<evidence type="ECO:0000313" key="2">
    <source>
        <dbReference type="Proteomes" id="UP000188533"/>
    </source>
</evidence>
<protein>
    <submittedName>
        <fullName evidence="1">Uncharacterized protein</fullName>
    </submittedName>
</protein>
<evidence type="ECO:0000313" key="1">
    <source>
        <dbReference type="EMBL" id="GAW06984.1"/>
    </source>
</evidence>
<keyword evidence="2" id="KW-1185">Reference proteome</keyword>
<organism evidence="1 2">
    <name type="scientific">Lentinula edodes</name>
    <name type="common">Shiitake mushroom</name>
    <name type="synonym">Lentinus edodes</name>
    <dbReference type="NCBI Taxonomy" id="5353"/>
    <lineage>
        <taxon>Eukaryota</taxon>
        <taxon>Fungi</taxon>
        <taxon>Dikarya</taxon>
        <taxon>Basidiomycota</taxon>
        <taxon>Agaricomycotina</taxon>
        <taxon>Agaricomycetes</taxon>
        <taxon>Agaricomycetidae</taxon>
        <taxon>Agaricales</taxon>
        <taxon>Marasmiineae</taxon>
        <taxon>Omphalotaceae</taxon>
        <taxon>Lentinula</taxon>
    </lineage>
</organism>
<dbReference type="EMBL" id="BDGU01000373">
    <property type="protein sequence ID" value="GAW06984.1"/>
    <property type="molecule type" value="Genomic_DNA"/>
</dbReference>
<sequence>MLGDFFAFNLYIRPKLPDESSRYCRNFALCTETLRVNESQKQGGFPPYQGTARCPTNALFLDLFQGFCRFD</sequence>
<gene>
    <name evidence="1" type="ORF">LENED_008943</name>
</gene>
<name>A0A1Q3EIL9_LENED</name>
<reference evidence="1 2" key="2">
    <citation type="submission" date="2017-02" db="EMBL/GenBank/DDBJ databases">
        <title>A genome survey and senescence transcriptome analysis in Lentinula edodes.</title>
        <authorList>
            <person name="Sakamoto Y."/>
            <person name="Nakade K."/>
            <person name="Sato S."/>
            <person name="Yoshida Y."/>
            <person name="Miyazaki K."/>
            <person name="Natsume S."/>
            <person name="Konno N."/>
        </authorList>
    </citation>
    <scope>NUCLEOTIDE SEQUENCE [LARGE SCALE GENOMIC DNA]</scope>
    <source>
        <strain evidence="1 2">NBRC 111202</strain>
    </source>
</reference>
<accession>A0A1Q3EIL9</accession>